<accession>A0A067M506</accession>
<gene>
    <name evidence="1" type="ORF">BOTBODRAFT_474195</name>
</gene>
<protein>
    <submittedName>
        <fullName evidence="1">Uncharacterized protein</fullName>
    </submittedName>
</protein>
<sequence length="75" mass="8362">MQAELKIGAPARALSHLILCAHLQNSEATLNLSFNYNSIHNSSQHTQACPVARRNRNGIKRVSSTHVHRGRHDII</sequence>
<dbReference type="InParanoid" id="A0A067M506"/>
<keyword evidence="2" id="KW-1185">Reference proteome</keyword>
<evidence type="ECO:0000313" key="2">
    <source>
        <dbReference type="Proteomes" id="UP000027195"/>
    </source>
</evidence>
<reference evidence="2" key="1">
    <citation type="journal article" date="2014" name="Proc. Natl. Acad. Sci. U.S.A.">
        <title>Extensive sampling of basidiomycete genomes demonstrates inadequacy of the white-rot/brown-rot paradigm for wood decay fungi.</title>
        <authorList>
            <person name="Riley R."/>
            <person name="Salamov A.A."/>
            <person name="Brown D.W."/>
            <person name="Nagy L.G."/>
            <person name="Floudas D."/>
            <person name="Held B.W."/>
            <person name="Levasseur A."/>
            <person name="Lombard V."/>
            <person name="Morin E."/>
            <person name="Otillar R."/>
            <person name="Lindquist E.A."/>
            <person name="Sun H."/>
            <person name="LaButti K.M."/>
            <person name="Schmutz J."/>
            <person name="Jabbour D."/>
            <person name="Luo H."/>
            <person name="Baker S.E."/>
            <person name="Pisabarro A.G."/>
            <person name="Walton J.D."/>
            <person name="Blanchette R.A."/>
            <person name="Henrissat B."/>
            <person name="Martin F."/>
            <person name="Cullen D."/>
            <person name="Hibbett D.S."/>
            <person name="Grigoriev I.V."/>
        </authorList>
    </citation>
    <scope>NUCLEOTIDE SEQUENCE [LARGE SCALE GENOMIC DNA]</scope>
    <source>
        <strain evidence="2">FD-172 SS1</strain>
    </source>
</reference>
<evidence type="ECO:0000313" key="1">
    <source>
        <dbReference type="EMBL" id="KDQ10813.1"/>
    </source>
</evidence>
<proteinExistence type="predicted"/>
<dbReference type="EMBL" id="KL198064">
    <property type="protein sequence ID" value="KDQ10813.1"/>
    <property type="molecule type" value="Genomic_DNA"/>
</dbReference>
<name>A0A067M506_BOTB1</name>
<dbReference type="HOGENOM" id="CLU_2670751_0_0_1"/>
<organism evidence="1 2">
    <name type="scientific">Botryobasidium botryosum (strain FD-172 SS1)</name>
    <dbReference type="NCBI Taxonomy" id="930990"/>
    <lineage>
        <taxon>Eukaryota</taxon>
        <taxon>Fungi</taxon>
        <taxon>Dikarya</taxon>
        <taxon>Basidiomycota</taxon>
        <taxon>Agaricomycotina</taxon>
        <taxon>Agaricomycetes</taxon>
        <taxon>Cantharellales</taxon>
        <taxon>Botryobasidiaceae</taxon>
        <taxon>Botryobasidium</taxon>
    </lineage>
</organism>
<dbReference type="Proteomes" id="UP000027195">
    <property type="component" value="Unassembled WGS sequence"/>
</dbReference>
<dbReference type="AlphaFoldDB" id="A0A067M506"/>